<accession>A0ABS2D7F3</accession>
<reference evidence="1 2" key="1">
    <citation type="submission" date="2020-12" db="EMBL/GenBank/DDBJ databases">
        <title>Sphingomonas sp.</title>
        <authorList>
            <person name="Kim M.K."/>
        </authorList>
    </citation>
    <scope>NUCLEOTIDE SEQUENCE [LARGE SCALE GENOMIC DNA]</scope>
    <source>
        <strain evidence="1 2">BT552</strain>
    </source>
</reference>
<name>A0ABS2D7F3_9SPHN</name>
<protein>
    <submittedName>
        <fullName evidence="1">Uncharacterized protein</fullName>
    </submittedName>
</protein>
<gene>
    <name evidence="1" type="ORF">ILT43_06260</name>
</gene>
<keyword evidence="2" id="KW-1185">Reference proteome</keyword>
<dbReference type="Proteomes" id="UP000763641">
    <property type="component" value="Unassembled WGS sequence"/>
</dbReference>
<evidence type="ECO:0000313" key="2">
    <source>
        <dbReference type="Proteomes" id="UP000763641"/>
    </source>
</evidence>
<sequence length="62" mass="6366">MKLGLFGAARPAVASDLRGRDQLGSVRVTAAEDVERMSGLTPIEIAVVQAMSSPGTTLAPAQ</sequence>
<proteinExistence type="predicted"/>
<dbReference type="RefSeq" id="WP_204196632.1">
    <property type="nucleotide sequence ID" value="NZ_JAFEMC010000002.1"/>
</dbReference>
<evidence type="ECO:0000313" key="1">
    <source>
        <dbReference type="EMBL" id="MBM6575969.1"/>
    </source>
</evidence>
<dbReference type="EMBL" id="JAFEMC010000002">
    <property type="protein sequence ID" value="MBM6575969.1"/>
    <property type="molecule type" value="Genomic_DNA"/>
</dbReference>
<comment type="caution">
    <text evidence="1">The sequence shown here is derived from an EMBL/GenBank/DDBJ whole genome shotgun (WGS) entry which is preliminary data.</text>
</comment>
<organism evidence="1 2">
    <name type="scientific">Sphingomonas longa</name>
    <dbReference type="NCBI Taxonomy" id="2778730"/>
    <lineage>
        <taxon>Bacteria</taxon>
        <taxon>Pseudomonadati</taxon>
        <taxon>Pseudomonadota</taxon>
        <taxon>Alphaproteobacteria</taxon>
        <taxon>Sphingomonadales</taxon>
        <taxon>Sphingomonadaceae</taxon>
        <taxon>Sphingomonas</taxon>
    </lineage>
</organism>